<evidence type="ECO:0000256" key="1">
    <source>
        <dbReference type="SAM" id="MobiDB-lite"/>
    </source>
</evidence>
<accession>A0A0F9N778</accession>
<reference evidence="2" key="1">
    <citation type="journal article" date="2015" name="Nature">
        <title>Complex archaea that bridge the gap between prokaryotes and eukaryotes.</title>
        <authorList>
            <person name="Spang A."/>
            <person name="Saw J.H."/>
            <person name="Jorgensen S.L."/>
            <person name="Zaremba-Niedzwiedzka K."/>
            <person name="Martijn J."/>
            <person name="Lind A.E."/>
            <person name="van Eijk R."/>
            <person name="Schleper C."/>
            <person name="Guy L."/>
            <person name="Ettema T.J."/>
        </authorList>
    </citation>
    <scope>NUCLEOTIDE SEQUENCE</scope>
</reference>
<proteinExistence type="predicted"/>
<feature type="non-terminal residue" evidence="2">
    <location>
        <position position="67"/>
    </location>
</feature>
<feature type="region of interest" description="Disordered" evidence="1">
    <location>
        <begin position="1"/>
        <end position="38"/>
    </location>
</feature>
<organism evidence="2">
    <name type="scientific">marine sediment metagenome</name>
    <dbReference type="NCBI Taxonomy" id="412755"/>
    <lineage>
        <taxon>unclassified sequences</taxon>
        <taxon>metagenomes</taxon>
        <taxon>ecological metagenomes</taxon>
    </lineage>
</organism>
<dbReference type="AlphaFoldDB" id="A0A0F9N778"/>
<gene>
    <name evidence="2" type="ORF">LCGC14_1297350</name>
</gene>
<evidence type="ECO:0000313" key="2">
    <source>
        <dbReference type="EMBL" id="KKM84610.1"/>
    </source>
</evidence>
<feature type="compositionally biased region" description="Low complexity" evidence="1">
    <location>
        <begin position="1"/>
        <end position="15"/>
    </location>
</feature>
<comment type="caution">
    <text evidence="2">The sequence shown here is derived from an EMBL/GenBank/DDBJ whole genome shotgun (WGS) entry which is preliminary data.</text>
</comment>
<protein>
    <submittedName>
        <fullName evidence="2">Uncharacterized protein</fullName>
    </submittedName>
</protein>
<name>A0A0F9N778_9ZZZZ</name>
<sequence>MPALGLAGEPALAPDLDAEQSGREREAGVLGGGAHQRHRAALDDGQEAVLLRAVEAVDLVHEQQGAL</sequence>
<dbReference type="EMBL" id="LAZR01007537">
    <property type="protein sequence ID" value="KKM84610.1"/>
    <property type="molecule type" value="Genomic_DNA"/>
</dbReference>